<reference evidence="5" key="1">
    <citation type="submission" date="2021-09" db="EMBL/GenBank/DDBJ databases">
        <title>Fulvivirga sp. isolated from coastal sediment.</title>
        <authorList>
            <person name="Yu H."/>
        </authorList>
    </citation>
    <scope>NUCLEOTIDE SEQUENCE</scope>
    <source>
        <strain evidence="5">1062</strain>
    </source>
</reference>
<comment type="caution">
    <text evidence="5">The sequence shown here is derived from an EMBL/GenBank/DDBJ whole genome shotgun (WGS) entry which is preliminary data.</text>
</comment>
<dbReference type="GO" id="GO:0003677">
    <property type="term" value="F:DNA binding"/>
    <property type="evidence" value="ECO:0007669"/>
    <property type="project" value="UniProtKB-UniRule"/>
</dbReference>
<dbReference type="PRINTS" id="PR00455">
    <property type="entry name" value="HTHTETR"/>
</dbReference>
<dbReference type="PANTHER" id="PTHR43479">
    <property type="entry name" value="ACREF/ENVCD OPERON REPRESSOR-RELATED"/>
    <property type="match status" value="1"/>
</dbReference>
<accession>A0A9X1HSR1</accession>
<name>A0A9X1HSR1_9BACT</name>
<dbReference type="PROSITE" id="PS50977">
    <property type="entry name" value="HTH_TETR_2"/>
    <property type="match status" value="1"/>
</dbReference>
<dbReference type="Gene3D" id="1.10.357.10">
    <property type="entry name" value="Tetracycline Repressor, domain 2"/>
    <property type="match status" value="1"/>
</dbReference>
<dbReference type="EMBL" id="JAIXNE010000002">
    <property type="protein sequence ID" value="MCA6075076.1"/>
    <property type="molecule type" value="Genomic_DNA"/>
</dbReference>
<evidence type="ECO:0000313" key="4">
    <source>
        <dbReference type="EMBL" id="MCA6075076.1"/>
    </source>
</evidence>
<dbReference type="InterPro" id="IPR023772">
    <property type="entry name" value="DNA-bd_HTH_TetR-type_CS"/>
</dbReference>
<dbReference type="PANTHER" id="PTHR43479:SF11">
    <property type="entry name" value="ACREF_ENVCD OPERON REPRESSOR-RELATED"/>
    <property type="match status" value="1"/>
</dbReference>
<dbReference type="InterPro" id="IPR009057">
    <property type="entry name" value="Homeodomain-like_sf"/>
</dbReference>
<dbReference type="RefSeq" id="WP_225698182.1">
    <property type="nucleotide sequence ID" value="NZ_JAIXNE010000002.1"/>
</dbReference>
<dbReference type="EMBL" id="JAIXNE010000004">
    <property type="protein sequence ID" value="MCA6077381.1"/>
    <property type="molecule type" value="Genomic_DNA"/>
</dbReference>
<evidence type="ECO:0000256" key="1">
    <source>
        <dbReference type="ARBA" id="ARBA00023125"/>
    </source>
</evidence>
<dbReference type="SUPFAM" id="SSF46689">
    <property type="entry name" value="Homeodomain-like"/>
    <property type="match status" value="1"/>
</dbReference>
<evidence type="ECO:0000259" key="3">
    <source>
        <dbReference type="PROSITE" id="PS50977"/>
    </source>
</evidence>
<proteinExistence type="predicted"/>
<dbReference type="InterPro" id="IPR001647">
    <property type="entry name" value="HTH_TetR"/>
</dbReference>
<evidence type="ECO:0000313" key="6">
    <source>
        <dbReference type="EMBL" id="MCA6077381.1"/>
    </source>
</evidence>
<gene>
    <name evidence="4" type="ORF">LDX50_09355</name>
    <name evidence="5" type="ORF">LDX50_15325</name>
    <name evidence="6" type="ORF">LDX50_21045</name>
</gene>
<evidence type="ECO:0000313" key="7">
    <source>
        <dbReference type="Proteomes" id="UP001139409"/>
    </source>
</evidence>
<dbReference type="SUPFAM" id="SSF48498">
    <property type="entry name" value="Tetracyclin repressor-like, C-terminal domain"/>
    <property type="match status" value="1"/>
</dbReference>
<evidence type="ECO:0000256" key="2">
    <source>
        <dbReference type="PROSITE-ProRule" id="PRU00335"/>
    </source>
</evidence>
<dbReference type="EMBL" id="JAIXNE010000003">
    <property type="protein sequence ID" value="MCA6076253.1"/>
    <property type="molecule type" value="Genomic_DNA"/>
</dbReference>
<feature type="DNA-binding region" description="H-T-H motif" evidence="2">
    <location>
        <begin position="37"/>
        <end position="56"/>
    </location>
</feature>
<dbReference type="Pfam" id="PF00440">
    <property type="entry name" value="TetR_N"/>
    <property type="match status" value="1"/>
</dbReference>
<evidence type="ECO:0000313" key="5">
    <source>
        <dbReference type="EMBL" id="MCA6076253.1"/>
    </source>
</evidence>
<dbReference type="Proteomes" id="UP001139409">
    <property type="component" value="Unassembled WGS sequence"/>
</dbReference>
<dbReference type="InterPro" id="IPR036271">
    <property type="entry name" value="Tet_transcr_reg_TetR-rel_C_sf"/>
</dbReference>
<dbReference type="InterPro" id="IPR050624">
    <property type="entry name" value="HTH-type_Tx_Regulator"/>
</dbReference>
<dbReference type="PROSITE" id="PS01081">
    <property type="entry name" value="HTH_TETR_1"/>
    <property type="match status" value="1"/>
</dbReference>
<feature type="domain" description="HTH tetR-type" evidence="3">
    <location>
        <begin position="14"/>
        <end position="74"/>
    </location>
</feature>
<keyword evidence="7" id="KW-1185">Reference proteome</keyword>
<dbReference type="AlphaFoldDB" id="A0A9X1HSR1"/>
<protein>
    <submittedName>
        <fullName evidence="5">TetR/AcrR family transcriptional regulator</fullName>
    </submittedName>
</protein>
<organism evidence="5 7">
    <name type="scientific">Fulvivirga sedimenti</name>
    <dbReference type="NCBI Taxonomy" id="2879465"/>
    <lineage>
        <taxon>Bacteria</taxon>
        <taxon>Pseudomonadati</taxon>
        <taxon>Bacteroidota</taxon>
        <taxon>Cytophagia</taxon>
        <taxon>Cytophagales</taxon>
        <taxon>Fulvivirgaceae</taxon>
        <taxon>Fulvivirga</taxon>
    </lineage>
</organism>
<sequence length="194" mass="23026">MTSRRHSRNEEIREASIGKILDAALELFSSHGYEYTSMSQVARQAGISKGLIYNYFESKEQMLYAMIENLQKGEEKYLELFKEDDARSVLENMFTLFFQEIQENTRVWRMITALSLQLDKFDFIHDMAQQKFNAWNELIGRQLLKIGYPNAEKETKLLTALFDGIGLHYLIIREDYPLEEMKDFLIQKYCRYEN</sequence>
<keyword evidence="1 2" id="KW-0238">DNA-binding</keyword>